<dbReference type="Pfam" id="PF04059">
    <property type="entry name" value="RRM_2"/>
    <property type="match status" value="1"/>
</dbReference>
<dbReference type="InterPro" id="IPR012677">
    <property type="entry name" value="Nucleotide-bd_a/b_plait_sf"/>
</dbReference>
<feature type="region of interest" description="Disordered" evidence="1">
    <location>
        <begin position="1"/>
        <end position="61"/>
    </location>
</feature>
<evidence type="ECO:0000313" key="4">
    <source>
        <dbReference type="Proteomes" id="UP001567538"/>
    </source>
</evidence>
<dbReference type="InterPro" id="IPR035979">
    <property type="entry name" value="RBD_domain_sf"/>
</dbReference>
<dbReference type="EMBL" id="JBEAFC010000002">
    <property type="protein sequence ID" value="KAL1565823.1"/>
    <property type="molecule type" value="Genomic_DNA"/>
</dbReference>
<name>A0ABD1IE73_SALDI</name>
<dbReference type="InterPro" id="IPR007201">
    <property type="entry name" value="Mei2-like_Rrm_C"/>
</dbReference>
<proteinExistence type="predicted"/>
<comment type="caution">
    <text evidence="3">The sequence shown here is derived from an EMBL/GenBank/DDBJ whole genome shotgun (WGS) entry which is preliminary data.</text>
</comment>
<dbReference type="SUPFAM" id="SSF54928">
    <property type="entry name" value="RNA-binding domain, RBD"/>
    <property type="match status" value="1"/>
</dbReference>
<keyword evidence="4" id="KW-1185">Reference proteome</keyword>
<dbReference type="Gene3D" id="3.30.70.330">
    <property type="match status" value="1"/>
</dbReference>
<feature type="domain" description="Mei2-like C-terminal RNA recognition motif" evidence="2">
    <location>
        <begin position="152"/>
        <end position="265"/>
    </location>
</feature>
<evidence type="ECO:0000259" key="2">
    <source>
        <dbReference type="Pfam" id="PF04059"/>
    </source>
</evidence>
<accession>A0ABD1IE73</accession>
<reference evidence="3 4" key="1">
    <citation type="submission" date="2024-06" db="EMBL/GenBank/DDBJ databases">
        <title>A chromosome level genome sequence of Diviner's sage (Salvia divinorum).</title>
        <authorList>
            <person name="Ford S.A."/>
            <person name="Ro D.-K."/>
            <person name="Ness R.W."/>
            <person name="Phillips M.A."/>
        </authorList>
    </citation>
    <scope>NUCLEOTIDE SEQUENCE [LARGE SCALE GENOMIC DNA]</scope>
    <source>
        <strain evidence="3">SAF-2024a</strain>
        <tissue evidence="3">Leaf</tissue>
    </source>
</reference>
<evidence type="ECO:0000313" key="3">
    <source>
        <dbReference type="EMBL" id="KAL1565823.1"/>
    </source>
</evidence>
<evidence type="ECO:0000256" key="1">
    <source>
        <dbReference type="SAM" id="MobiDB-lite"/>
    </source>
</evidence>
<feature type="compositionally biased region" description="Polar residues" evidence="1">
    <location>
        <begin position="1"/>
        <end position="11"/>
    </location>
</feature>
<sequence length="314" mass="35493">MASQNTKNLNPSAPEYIPIQSGVTPSRRPAAPLPPPQYHPAPYSTHPYPAAPPPPPQFTITNAPATWPTTYYTHNQPTAPPPPPPQYLITRPPTTWPATYYTHNQPSAPPPPPPPAARGWGERGREQFSQLGMHNAESRHKIVPLKRDEESTTVMIKNIPYDCRRKELISMLDSFCLLENQNARNETQEAPVAYAYDFLYLPVDFRTKKSRGFAFVNFTTSKAAWKFHVSIHLTNWGFHHRPNWQKKIEIVCAKIQGKEDLVRHFSESVFECETDEYLPVCFSPGRDGFVQSVELTVIGRRMPAGEGPSNVNQN</sequence>
<gene>
    <name evidence="3" type="ORF">AAHA92_01504</name>
</gene>
<dbReference type="AlphaFoldDB" id="A0ABD1IE73"/>
<dbReference type="Proteomes" id="UP001567538">
    <property type="component" value="Unassembled WGS sequence"/>
</dbReference>
<protein>
    <submittedName>
        <fullName evidence="3">Protein terminal ear1-like</fullName>
    </submittedName>
</protein>
<organism evidence="3 4">
    <name type="scientific">Salvia divinorum</name>
    <name type="common">Maria pastora</name>
    <name type="synonym">Diviner's sage</name>
    <dbReference type="NCBI Taxonomy" id="28513"/>
    <lineage>
        <taxon>Eukaryota</taxon>
        <taxon>Viridiplantae</taxon>
        <taxon>Streptophyta</taxon>
        <taxon>Embryophyta</taxon>
        <taxon>Tracheophyta</taxon>
        <taxon>Spermatophyta</taxon>
        <taxon>Magnoliopsida</taxon>
        <taxon>eudicotyledons</taxon>
        <taxon>Gunneridae</taxon>
        <taxon>Pentapetalae</taxon>
        <taxon>asterids</taxon>
        <taxon>lamiids</taxon>
        <taxon>Lamiales</taxon>
        <taxon>Lamiaceae</taxon>
        <taxon>Nepetoideae</taxon>
        <taxon>Mentheae</taxon>
        <taxon>Salviinae</taxon>
        <taxon>Salvia</taxon>
        <taxon>Salvia subgen. Calosphace</taxon>
    </lineage>
</organism>